<keyword evidence="3" id="KW-1185">Reference proteome</keyword>
<proteinExistence type="predicted"/>
<feature type="compositionally biased region" description="Low complexity" evidence="1">
    <location>
        <begin position="37"/>
        <end position="55"/>
    </location>
</feature>
<accession>A0A9W6YVR4</accession>
<dbReference type="GO" id="GO:0006310">
    <property type="term" value="P:DNA recombination"/>
    <property type="evidence" value="ECO:0007669"/>
    <property type="project" value="TreeGrafter"/>
</dbReference>
<reference evidence="2" key="1">
    <citation type="submission" date="2023-04" db="EMBL/GenBank/DDBJ databases">
        <title>Ambrosiozyma monospora NBRC 1965.</title>
        <authorList>
            <person name="Ichikawa N."/>
            <person name="Sato H."/>
            <person name="Tonouchi N."/>
        </authorList>
    </citation>
    <scope>NUCLEOTIDE SEQUENCE</scope>
    <source>
        <strain evidence="2">NBRC 1965</strain>
    </source>
</reference>
<dbReference type="Proteomes" id="UP001165063">
    <property type="component" value="Unassembled WGS sequence"/>
</dbReference>
<gene>
    <name evidence="2" type="ORF">Amon01_000351000</name>
</gene>
<dbReference type="OrthoDB" id="27934at2759"/>
<dbReference type="Gene3D" id="6.10.140.1020">
    <property type="match status" value="1"/>
</dbReference>
<evidence type="ECO:0000313" key="2">
    <source>
        <dbReference type="EMBL" id="GMG27948.1"/>
    </source>
</evidence>
<dbReference type="EMBL" id="BSXU01001484">
    <property type="protein sequence ID" value="GMG27948.1"/>
    <property type="molecule type" value="Genomic_DNA"/>
</dbReference>
<organism evidence="2 3">
    <name type="scientific">Ambrosiozyma monospora</name>
    <name type="common">Yeast</name>
    <name type="synonym">Endomycopsis monosporus</name>
    <dbReference type="NCBI Taxonomy" id="43982"/>
    <lineage>
        <taxon>Eukaryota</taxon>
        <taxon>Fungi</taxon>
        <taxon>Dikarya</taxon>
        <taxon>Ascomycota</taxon>
        <taxon>Saccharomycotina</taxon>
        <taxon>Pichiomycetes</taxon>
        <taxon>Pichiales</taxon>
        <taxon>Pichiaceae</taxon>
        <taxon>Ambrosiozyma</taxon>
    </lineage>
</organism>
<name>A0A9W6YVR4_AMBMO</name>
<sequence>MEKPTKRTAVSDSPLRVLKGLHPNRPSTPGKNARHFTSPVIPSRRIPSITSSPIPNLAPDDNISERMTPAVRLTRITSPMSVRSFSNPHVTLNQKPNSLQMRLQQAAHDEANEGKQLDLEIMKYEAQLKVLQSIKKQRQHEKDYEKLNQLIEKWRNVAQRASNYLMNEARLKIDRMGGIEEYRKRQKQAKMRRKKYQFDESLLYRLEEYIESDEFKELDKYDKNEILKKKRDAEKMSERIENGEFDLSDQDEDESEFTMEELYKQTGLDYKLVYSSHKSI</sequence>
<comment type="caution">
    <text evidence="2">The sequence shown here is derived from an EMBL/GenBank/DDBJ whole genome shotgun (WGS) entry which is preliminary data.</text>
</comment>
<evidence type="ECO:0000313" key="3">
    <source>
        <dbReference type="Proteomes" id="UP001165063"/>
    </source>
</evidence>
<dbReference type="AlphaFoldDB" id="A0A9W6YVR4"/>
<feature type="region of interest" description="Disordered" evidence="1">
    <location>
        <begin position="1"/>
        <end position="63"/>
    </location>
</feature>
<dbReference type="PANTHER" id="PTHR28527:SF1">
    <property type="entry name" value="SWI5-DEPENDENT RECOMBINATION DNA REPAIR PROTEIN 1"/>
    <property type="match status" value="1"/>
</dbReference>
<evidence type="ECO:0000256" key="1">
    <source>
        <dbReference type="SAM" id="MobiDB-lite"/>
    </source>
</evidence>
<dbReference type="PANTHER" id="PTHR28527">
    <property type="entry name" value="MATING-TYPE SWITCHING PROTEIN SWI2-RELATED"/>
    <property type="match status" value="1"/>
</dbReference>
<protein>
    <submittedName>
        <fullName evidence="2">Unnamed protein product</fullName>
    </submittedName>
</protein>